<evidence type="ECO:0000259" key="2">
    <source>
        <dbReference type="Pfam" id="PF00487"/>
    </source>
</evidence>
<keyword evidence="1" id="KW-1133">Transmembrane helix</keyword>
<dbReference type="GO" id="GO:0016717">
    <property type="term" value="F:oxidoreductase activity, acting on paired donors, with oxidation of a pair of donors resulting in the reduction of molecular oxygen to two molecules of water"/>
    <property type="evidence" value="ECO:0007669"/>
    <property type="project" value="TreeGrafter"/>
</dbReference>
<keyword evidence="1" id="KW-0472">Membrane</keyword>
<feature type="transmembrane region" description="Helical" evidence="1">
    <location>
        <begin position="187"/>
        <end position="207"/>
    </location>
</feature>
<name>A0A5C4MWP6_9RHOB</name>
<dbReference type="RefSeq" id="WP_139076996.1">
    <property type="nucleotide sequence ID" value="NZ_VDFU01000013.1"/>
</dbReference>
<dbReference type="InterPro" id="IPR005804">
    <property type="entry name" value="FA_desaturase_dom"/>
</dbReference>
<dbReference type="OrthoDB" id="9769653at2"/>
<evidence type="ECO:0000256" key="1">
    <source>
        <dbReference type="SAM" id="Phobius"/>
    </source>
</evidence>
<accession>A0A5C4MWP6</accession>
<comment type="caution">
    <text evidence="3">The sequence shown here is derived from an EMBL/GenBank/DDBJ whole genome shotgun (WGS) entry which is preliminary data.</text>
</comment>
<gene>
    <name evidence="3" type="ORF">FHG66_11830</name>
</gene>
<feature type="transmembrane region" description="Helical" evidence="1">
    <location>
        <begin position="31"/>
        <end position="51"/>
    </location>
</feature>
<feature type="transmembrane region" description="Helical" evidence="1">
    <location>
        <begin position="214"/>
        <end position="233"/>
    </location>
</feature>
<proteinExistence type="predicted"/>
<dbReference type="Proteomes" id="UP000305887">
    <property type="component" value="Unassembled WGS sequence"/>
</dbReference>
<dbReference type="EMBL" id="VDFU01000013">
    <property type="protein sequence ID" value="TNC49133.1"/>
    <property type="molecule type" value="Genomic_DNA"/>
</dbReference>
<protein>
    <submittedName>
        <fullName evidence="3">Fatty acid desaturase</fullName>
    </submittedName>
</protein>
<keyword evidence="4" id="KW-1185">Reference proteome</keyword>
<dbReference type="GO" id="GO:0016020">
    <property type="term" value="C:membrane"/>
    <property type="evidence" value="ECO:0007669"/>
    <property type="project" value="TreeGrafter"/>
</dbReference>
<evidence type="ECO:0000313" key="3">
    <source>
        <dbReference type="EMBL" id="TNC49133.1"/>
    </source>
</evidence>
<dbReference type="PANTHER" id="PTHR19353:SF73">
    <property type="entry name" value="FATTY ACID DESATURASE"/>
    <property type="match status" value="1"/>
</dbReference>
<dbReference type="InterPro" id="IPR012171">
    <property type="entry name" value="Fatty_acid_desaturase"/>
</dbReference>
<dbReference type="AlphaFoldDB" id="A0A5C4MWP6"/>
<evidence type="ECO:0000313" key="4">
    <source>
        <dbReference type="Proteomes" id="UP000305887"/>
    </source>
</evidence>
<dbReference type="Pfam" id="PF00487">
    <property type="entry name" value="FA_desaturase"/>
    <property type="match status" value="1"/>
</dbReference>
<feature type="transmembrane region" description="Helical" evidence="1">
    <location>
        <begin position="57"/>
        <end position="75"/>
    </location>
</feature>
<sequence>MSLAAPSPATASRSWPQRLARYHQPSTFRSTLEIVITVVPFMALWALTVLAVMNDHWWGLILTVPAAGFLVRLFILQHDCGHGSLFPNRRANDWTGRALGVLTLTPYDYWRRTHAIHHASAGNLDKRGIGDVHTLTVAEYRALPRAGRIRYRLYRNPVVMFGLGPAYLFLCQHRLPIGLMRAGVQPWASTLVTSLGAALPAAALIWWMGVGPFLLVQLPITLMAATAGVWLFYVQHQFDETHWSRPPEWTFQHAALHGSSHYDLPAVLRWFTGNIGIHHVHHLSSRVPFYRLPQVLDDNPELRDVGRITFLESLRGVKLVLWDEDSKRLVTFREVRAAGKAASIPA</sequence>
<keyword evidence="1" id="KW-0812">Transmembrane</keyword>
<dbReference type="CDD" id="cd03507">
    <property type="entry name" value="Delta12-FADS-like"/>
    <property type="match status" value="1"/>
</dbReference>
<dbReference type="GO" id="GO:0006629">
    <property type="term" value="P:lipid metabolic process"/>
    <property type="evidence" value="ECO:0007669"/>
    <property type="project" value="InterPro"/>
</dbReference>
<dbReference type="PANTHER" id="PTHR19353">
    <property type="entry name" value="FATTY ACID DESATURASE 2"/>
    <property type="match status" value="1"/>
</dbReference>
<reference evidence="3 4" key="1">
    <citation type="submission" date="2019-06" db="EMBL/GenBank/DDBJ databases">
        <title>YIM 131921 draft genome.</title>
        <authorList>
            <person name="Jiang L."/>
        </authorList>
    </citation>
    <scope>NUCLEOTIDE SEQUENCE [LARGE SCALE GENOMIC DNA]</scope>
    <source>
        <strain evidence="3 4">YIM 131921</strain>
    </source>
</reference>
<organism evidence="3 4">
    <name type="scientific">Rubellimicrobium rubrum</name>
    <dbReference type="NCBI Taxonomy" id="2585369"/>
    <lineage>
        <taxon>Bacteria</taxon>
        <taxon>Pseudomonadati</taxon>
        <taxon>Pseudomonadota</taxon>
        <taxon>Alphaproteobacteria</taxon>
        <taxon>Rhodobacterales</taxon>
        <taxon>Roseobacteraceae</taxon>
        <taxon>Rubellimicrobium</taxon>
    </lineage>
</organism>
<feature type="domain" description="Fatty acid desaturase" evidence="2">
    <location>
        <begin position="56"/>
        <end position="297"/>
    </location>
</feature>